<evidence type="ECO:0000313" key="1">
    <source>
        <dbReference type="EMBL" id="MBX45045.1"/>
    </source>
</evidence>
<name>A0A2P2NRF4_RHIMU</name>
<reference evidence="1" key="1">
    <citation type="submission" date="2018-02" db="EMBL/GenBank/DDBJ databases">
        <title>Rhizophora mucronata_Transcriptome.</title>
        <authorList>
            <person name="Meera S.P."/>
            <person name="Sreeshan A."/>
            <person name="Augustine A."/>
        </authorList>
    </citation>
    <scope>NUCLEOTIDE SEQUENCE</scope>
    <source>
        <tissue evidence="1">Leaf</tissue>
    </source>
</reference>
<proteinExistence type="predicted"/>
<sequence>MILWSFDVLYVWFSRLS</sequence>
<dbReference type="EMBL" id="GGEC01064561">
    <property type="protein sequence ID" value="MBX45045.1"/>
    <property type="molecule type" value="Transcribed_RNA"/>
</dbReference>
<protein>
    <submittedName>
        <fullName evidence="1">Uncharacterized protein</fullName>
    </submittedName>
</protein>
<dbReference type="AlphaFoldDB" id="A0A2P2NRF4"/>
<organism evidence="1">
    <name type="scientific">Rhizophora mucronata</name>
    <name type="common">Asiatic mangrove</name>
    <dbReference type="NCBI Taxonomy" id="61149"/>
    <lineage>
        <taxon>Eukaryota</taxon>
        <taxon>Viridiplantae</taxon>
        <taxon>Streptophyta</taxon>
        <taxon>Embryophyta</taxon>
        <taxon>Tracheophyta</taxon>
        <taxon>Spermatophyta</taxon>
        <taxon>Magnoliopsida</taxon>
        <taxon>eudicotyledons</taxon>
        <taxon>Gunneridae</taxon>
        <taxon>Pentapetalae</taxon>
        <taxon>rosids</taxon>
        <taxon>fabids</taxon>
        <taxon>Malpighiales</taxon>
        <taxon>Rhizophoraceae</taxon>
        <taxon>Rhizophora</taxon>
    </lineage>
</organism>
<accession>A0A2P2NRF4</accession>